<dbReference type="InterPro" id="IPR011032">
    <property type="entry name" value="GroES-like_sf"/>
</dbReference>
<dbReference type="InterPro" id="IPR013149">
    <property type="entry name" value="ADH-like_C"/>
</dbReference>
<dbReference type="PANTHER" id="PTHR43189:SF1">
    <property type="entry name" value="ZINC-TYPE ALCOHOL DEHYDROGENASE-LIKE PROTEIN C1198.01"/>
    <property type="match status" value="1"/>
</dbReference>
<organism evidence="4 5">
    <name type="scientific">Mycolicibacterium phlei DSM 43239 = CCUG 21000</name>
    <dbReference type="NCBI Taxonomy" id="1226750"/>
    <lineage>
        <taxon>Bacteria</taxon>
        <taxon>Bacillati</taxon>
        <taxon>Actinomycetota</taxon>
        <taxon>Actinomycetes</taxon>
        <taxon>Mycobacteriales</taxon>
        <taxon>Mycobacteriaceae</taxon>
        <taxon>Mycolicibacterium</taxon>
    </lineage>
</organism>
<evidence type="ECO:0000256" key="1">
    <source>
        <dbReference type="ARBA" id="ARBA00023002"/>
    </source>
</evidence>
<dbReference type="Pfam" id="PF00107">
    <property type="entry name" value="ADH_zinc_N"/>
    <property type="match status" value="1"/>
</dbReference>
<keyword evidence="5" id="KW-1185">Reference proteome</keyword>
<dbReference type="Pfam" id="PF08240">
    <property type="entry name" value="ADH_N"/>
    <property type="match status" value="1"/>
</dbReference>
<dbReference type="PANTHER" id="PTHR43189">
    <property type="entry name" value="ZINC-TYPE ALCOHOL DEHYDROGENASE-LIKE PROTEIN C1198.01-RELATED"/>
    <property type="match status" value="1"/>
</dbReference>
<dbReference type="Proteomes" id="UP000325690">
    <property type="component" value="Unassembled WGS sequence"/>
</dbReference>
<reference evidence="4 5" key="1">
    <citation type="submission" date="2012-10" db="EMBL/GenBank/DDBJ databases">
        <title>The draft sequence of the Mycobacterium pheli genome.</title>
        <authorList>
            <person name="Pettersson B.M.F."/>
            <person name="Das S."/>
            <person name="Dasgupta S."/>
            <person name="Bhattacharya A."/>
            <person name="Kirsebom L.A."/>
        </authorList>
    </citation>
    <scope>NUCLEOTIDE SEQUENCE [LARGE SCALE GENOMIC DNA]</scope>
    <source>
        <strain evidence="4 5">CCUG 21000</strain>
    </source>
</reference>
<dbReference type="SUPFAM" id="SSF50129">
    <property type="entry name" value="GroES-like"/>
    <property type="match status" value="1"/>
</dbReference>
<dbReference type="EMBL" id="ANBP01000024">
    <property type="protein sequence ID" value="KAB7754363.1"/>
    <property type="molecule type" value="Genomic_DNA"/>
</dbReference>
<comment type="caution">
    <text evidence="4">The sequence shown here is derived from an EMBL/GenBank/DDBJ whole genome shotgun (WGS) entry which is preliminary data.</text>
</comment>
<evidence type="ECO:0000313" key="5">
    <source>
        <dbReference type="Proteomes" id="UP000325690"/>
    </source>
</evidence>
<dbReference type="Gene3D" id="3.90.180.10">
    <property type="entry name" value="Medium-chain alcohol dehydrogenases, catalytic domain"/>
    <property type="match status" value="1"/>
</dbReference>
<name>A0A5N5UXP0_MYCPH</name>
<dbReference type="Gene3D" id="3.40.50.720">
    <property type="entry name" value="NAD(P)-binding Rossmann-like Domain"/>
    <property type="match status" value="1"/>
</dbReference>
<dbReference type="GO" id="GO:0016491">
    <property type="term" value="F:oxidoreductase activity"/>
    <property type="evidence" value="ECO:0007669"/>
    <property type="project" value="UniProtKB-KW"/>
</dbReference>
<gene>
    <name evidence="4" type="ORF">MPHL21000_16890</name>
</gene>
<evidence type="ECO:0000259" key="3">
    <source>
        <dbReference type="Pfam" id="PF08240"/>
    </source>
</evidence>
<proteinExistence type="predicted"/>
<feature type="domain" description="Alcohol dehydrogenase-like N-terminal" evidence="3">
    <location>
        <begin position="24"/>
        <end position="134"/>
    </location>
</feature>
<sequence length="358" mass="38511">MAMRAMTYRNRKIQISEVPVPEPGPGQLLVRTLACGICASDHHYVDHPEVNAADKSGMRVDAPDRDVIMGHEFCAEIVDYGPDCQRSLPIGTRVTSIPALIGADSMRIVGYAPDSPGGYGEYFVLTEFMARAVPDDIPVEHIAVNDAIAVGWYYSRIGMQHVVDRGTAHLVIGCGAIGASVIAGLKLLGAQTIVAADYSASRRETALALGADVVVDPAEESPYAVWRRAAWGSPDEVHNQMWQMGLPSQVVYECAGVKGVLTDIIENCAAGAHILSAGGSHIDEIPSAVAHLKGLNIQWGGGPEFDDWYGCLDMIVEGRLDPRPFIGETITLDALPDAFERARSSSSPLRIIWKADHV</sequence>
<keyword evidence="1" id="KW-0560">Oxidoreductase</keyword>
<dbReference type="AlphaFoldDB" id="A0A5N5UXP0"/>
<dbReference type="InterPro" id="IPR036291">
    <property type="entry name" value="NAD(P)-bd_dom_sf"/>
</dbReference>
<dbReference type="SUPFAM" id="SSF51735">
    <property type="entry name" value="NAD(P)-binding Rossmann-fold domains"/>
    <property type="match status" value="1"/>
</dbReference>
<dbReference type="InterPro" id="IPR013154">
    <property type="entry name" value="ADH-like_N"/>
</dbReference>
<feature type="domain" description="Alcohol dehydrogenase-like C-terminal" evidence="2">
    <location>
        <begin position="176"/>
        <end position="315"/>
    </location>
</feature>
<accession>A0A5N5UXP0</accession>
<evidence type="ECO:0000259" key="2">
    <source>
        <dbReference type="Pfam" id="PF00107"/>
    </source>
</evidence>
<evidence type="ECO:0000313" key="4">
    <source>
        <dbReference type="EMBL" id="KAB7754363.1"/>
    </source>
</evidence>
<protein>
    <submittedName>
        <fullName evidence="4">Alcohol dehydrogenase</fullName>
    </submittedName>
</protein>